<evidence type="ECO:0000256" key="1">
    <source>
        <dbReference type="SAM" id="MobiDB-lite"/>
    </source>
</evidence>
<dbReference type="EMBL" id="NSIT01000028">
    <property type="protein sequence ID" value="PJE80179.1"/>
    <property type="molecule type" value="Genomic_DNA"/>
</dbReference>
<reference evidence="2" key="1">
    <citation type="journal article" date="2017" name="Appl. Environ. Microbiol.">
        <title>Molecular characterization of an Endozoicomonas-like organism causing infection in king scallop Pecten maximus L.</title>
        <authorList>
            <person name="Cano I."/>
            <person name="van Aerle R."/>
            <person name="Ross S."/>
            <person name="Verner-Jeffreys D.W."/>
            <person name="Paley R.K."/>
            <person name="Rimmer G."/>
            <person name="Ryder D."/>
            <person name="Hooper P."/>
            <person name="Stone D."/>
            <person name="Feist S.W."/>
        </authorList>
    </citation>
    <scope>NUCLEOTIDE SEQUENCE</scope>
</reference>
<sequence length="62" mass="7127">MKYINDLKNQYLSQAEARQVSFTQNTRSSQPDKKMAGHTAGATYKKLLPRGKFARRMFSDKS</sequence>
<feature type="compositionally biased region" description="Polar residues" evidence="1">
    <location>
        <begin position="20"/>
        <end position="29"/>
    </location>
</feature>
<proteinExistence type="predicted"/>
<feature type="region of interest" description="Disordered" evidence="1">
    <location>
        <begin position="19"/>
        <end position="42"/>
    </location>
</feature>
<protein>
    <submittedName>
        <fullName evidence="2">Uncharacterized protein</fullName>
    </submittedName>
</protein>
<gene>
    <name evidence="2" type="ORF">CI610_00831</name>
</gene>
<comment type="caution">
    <text evidence="2">The sequence shown here is derived from an EMBL/GenBank/DDBJ whole genome shotgun (WGS) entry which is preliminary data.</text>
</comment>
<organism evidence="2">
    <name type="scientific">invertebrate metagenome</name>
    <dbReference type="NCBI Taxonomy" id="1711999"/>
    <lineage>
        <taxon>unclassified sequences</taxon>
        <taxon>metagenomes</taxon>
        <taxon>organismal metagenomes</taxon>
    </lineage>
</organism>
<dbReference type="AlphaFoldDB" id="A0A2H9TAG5"/>
<evidence type="ECO:0000313" key="2">
    <source>
        <dbReference type="EMBL" id="PJE80179.1"/>
    </source>
</evidence>
<name>A0A2H9TAG5_9ZZZZ</name>
<accession>A0A2H9TAG5</accession>